<keyword evidence="4 14" id="KW-0812">Transmembrane</keyword>
<feature type="compositionally biased region" description="Basic and acidic residues" evidence="13">
    <location>
        <begin position="1315"/>
        <end position="1333"/>
    </location>
</feature>
<evidence type="ECO:0000256" key="15">
    <source>
        <dbReference type="SAM" id="SignalP"/>
    </source>
</evidence>
<dbReference type="Gene3D" id="1.25.40.20">
    <property type="entry name" value="Ankyrin repeat-containing domain"/>
    <property type="match status" value="1"/>
</dbReference>
<evidence type="ECO:0000256" key="2">
    <source>
        <dbReference type="ARBA" id="ARBA00004141"/>
    </source>
</evidence>
<evidence type="ECO:0000256" key="13">
    <source>
        <dbReference type="SAM" id="MobiDB-lite"/>
    </source>
</evidence>
<dbReference type="Gene3D" id="1.25.40.10">
    <property type="entry name" value="Tetratricopeptide repeat domain"/>
    <property type="match status" value="2"/>
</dbReference>
<evidence type="ECO:0000256" key="12">
    <source>
        <dbReference type="PROSITE-ProRule" id="PRU00339"/>
    </source>
</evidence>
<feature type="transmembrane region" description="Helical" evidence="14">
    <location>
        <begin position="210"/>
        <end position="231"/>
    </location>
</feature>
<dbReference type="Gene3D" id="3.80.10.10">
    <property type="entry name" value="Ribonuclease Inhibitor"/>
    <property type="match status" value="3"/>
</dbReference>
<feature type="repeat" description="ANK" evidence="11">
    <location>
        <begin position="1350"/>
        <end position="1382"/>
    </location>
</feature>
<feature type="chain" id="PRO_5033343060" evidence="15">
    <location>
        <begin position="22"/>
        <end position="2238"/>
    </location>
</feature>
<dbReference type="SUPFAM" id="SSF48403">
    <property type="entry name" value="Ankyrin repeat"/>
    <property type="match status" value="1"/>
</dbReference>
<feature type="region of interest" description="Disordered" evidence="13">
    <location>
        <begin position="1494"/>
        <end position="1566"/>
    </location>
</feature>
<evidence type="ECO:0000256" key="7">
    <source>
        <dbReference type="ARBA" id="ARBA00022989"/>
    </source>
</evidence>
<dbReference type="SMART" id="SM00368">
    <property type="entry name" value="LRR_RI"/>
    <property type="match status" value="3"/>
</dbReference>
<reference evidence="16" key="1">
    <citation type="submission" date="2018-04" db="EMBL/GenBank/DDBJ databases">
        <authorList>
            <person name="Go L.Y."/>
            <person name="Mitchell J.A."/>
        </authorList>
    </citation>
    <scope>NUCLEOTIDE SEQUENCE</scope>
    <source>
        <tissue evidence="16">Whole organism</tissue>
    </source>
</reference>
<dbReference type="EMBL" id="UFQT01000219">
    <property type="protein sequence ID" value="SSX21915.1"/>
    <property type="molecule type" value="Genomic_DNA"/>
</dbReference>
<evidence type="ECO:0000256" key="1">
    <source>
        <dbReference type="ARBA" id="ARBA00004123"/>
    </source>
</evidence>
<dbReference type="PROSITE" id="PS50088">
    <property type="entry name" value="ANK_REPEAT"/>
    <property type="match status" value="3"/>
</dbReference>
<name>A0A336LVF7_CULSO</name>
<dbReference type="GO" id="GO:0030431">
    <property type="term" value="P:sleep"/>
    <property type="evidence" value="ECO:0007669"/>
    <property type="project" value="InterPro"/>
</dbReference>
<dbReference type="InterPro" id="IPR032675">
    <property type="entry name" value="LRR_dom_sf"/>
</dbReference>
<keyword evidence="12" id="KW-0802">TPR repeat</keyword>
<dbReference type="Pfam" id="PF00335">
    <property type="entry name" value="Tetraspanin"/>
    <property type="match status" value="1"/>
</dbReference>
<feature type="signal peptide" evidence="15">
    <location>
        <begin position="1"/>
        <end position="21"/>
    </location>
</feature>
<dbReference type="Pfam" id="PF17064">
    <property type="entry name" value="QVR"/>
    <property type="match status" value="1"/>
</dbReference>
<dbReference type="InterPro" id="IPR031424">
    <property type="entry name" value="QVR-like"/>
</dbReference>
<evidence type="ECO:0000256" key="11">
    <source>
        <dbReference type="PROSITE-ProRule" id="PRU00023"/>
    </source>
</evidence>
<dbReference type="CDD" id="cd03127">
    <property type="entry name" value="tetraspanin_LEL"/>
    <property type="match status" value="1"/>
</dbReference>
<keyword evidence="8 14" id="KW-0472">Membrane</keyword>
<keyword evidence="6" id="KW-0677">Repeat</keyword>
<dbReference type="GO" id="GO:0043596">
    <property type="term" value="C:nuclear replication fork"/>
    <property type="evidence" value="ECO:0007669"/>
    <property type="project" value="TreeGrafter"/>
</dbReference>
<keyword evidence="5 15" id="KW-0732">Signal</keyword>
<dbReference type="InterPro" id="IPR018499">
    <property type="entry name" value="Tetraspanin/Peripherin"/>
</dbReference>
<reference evidence="17" key="2">
    <citation type="submission" date="2018-07" db="EMBL/GenBank/DDBJ databases">
        <authorList>
            <person name="Quirk P.G."/>
            <person name="Krulwich T.A."/>
        </authorList>
    </citation>
    <scope>NUCLEOTIDE SEQUENCE</scope>
</reference>
<dbReference type="InterPro" id="IPR008952">
    <property type="entry name" value="Tetraspanin_EC2_sf"/>
</dbReference>
<keyword evidence="10" id="KW-0539">Nucleus</keyword>
<protein>
    <submittedName>
        <fullName evidence="17">CSON005624 protein</fullName>
    </submittedName>
</protein>
<dbReference type="Gene3D" id="1.10.1450.10">
    <property type="entry name" value="Tetraspanin"/>
    <property type="match status" value="1"/>
</dbReference>
<dbReference type="GO" id="GO:0016020">
    <property type="term" value="C:membrane"/>
    <property type="evidence" value="ECO:0007669"/>
    <property type="project" value="UniProtKB-SubCell"/>
</dbReference>
<evidence type="ECO:0000256" key="14">
    <source>
        <dbReference type="SAM" id="Phobius"/>
    </source>
</evidence>
<dbReference type="InterPro" id="IPR011990">
    <property type="entry name" value="TPR-like_helical_dom_sf"/>
</dbReference>
<evidence type="ECO:0000256" key="10">
    <source>
        <dbReference type="ARBA" id="ARBA00023242"/>
    </source>
</evidence>
<keyword evidence="9" id="KW-0325">Glycoprotein</keyword>
<evidence type="ECO:0000256" key="6">
    <source>
        <dbReference type="ARBA" id="ARBA00022737"/>
    </source>
</evidence>
<evidence type="ECO:0000256" key="3">
    <source>
        <dbReference type="ARBA" id="ARBA00022614"/>
    </source>
</evidence>
<dbReference type="PRINTS" id="PR01415">
    <property type="entry name" value="ANKYRIN"/>
</dbReference>
<sequence length="2238" mass="253451">MNGSFILQIAILAIFVKEGLTVRCYNCNSDTQPGCEEPGKEDSGITAEVCRPNKLSGSSGNWLEDLTKLDFFEGSSTLSIPMVCQKIVATQDGGKRQIYRSCQLHGGNTNPCTIYDSKAQKNNIKIEHCSICEEDMCNGAQKQINILNVCGITLIILGVSNWDEAEDFSVITGNNTPKYLLIFLTMLGILFIILRLIGFAGFCFQKRCLLWTYAIVSLTVSILLILVSLTVKNQIESFASMGYTEMIKYFLKHHQDNVIHEIQEKYGCCGALSPSYWIELPESCCLHQRCDILSSLLIGCAPSFYELVRLKGSVIMWTCIGVSAAGCFGRKDMALKELASNVIASIGAEIRRNQDTFDLDLDMALIIIEINCYLEKLGATSVIYEDLLKLILKLDSIDAAIRFSCLQMLLNEGVQSLTTENFPFAYYERILQVIAAQGHGLRMLNLTGVWVKDDHMHYLHDILKNLPNLVTLLVPYIGTDELLTWIAKFNPRLKILNVSGESDITETGIEALAFSLAKETLTVVDIGSLGEENIANEDIAILLLNLPNLTNLKSYSFVGRSLKYICEGTNPTFKCKLKYLHDTQTSATTLEHIIKTCPMLEDLYLDTPDRGILSKITTLKLFKLKLYKFDCSELYQVLDQIGTHLYHITLIKGRGTMEIGKLISACPALIDLDLYMMDMLSYSSEKCFNRLQGLEILSSPLQLWSLKYFICNTPTLKRLAIDSVPFTDEDMTRIFLEHDFKYLEDIWFTEAQNLTLATCEILIDRCPQLQSIGQLTGWRLTPDDVILLKGILKSCNSNYFKNILSFDRSFHFKWRNRKKRQAQRDHNWKQVAECSNKLGALYSDCGDYESAITQFKDEFTAYKSLGMKMQAGHAERMIGEMLMYQAEYDSALKFAQNYLKTAVEERNQVEQQRAYATIARIHLVHGQSEEEESKRHRIINLAQKAFLEAALLCKSIEKQIGRYQAADMEARVYLNLGVCKEYCDEFSSAIDYMQKAIQIAKKFDLHELLFQCYVSAGLMYSLKIADTGKALLMFNLAQQTAERLTDKTKKICEVLQYKADVSLKIGDIQSAKQPLVQAFKLRCSENDLRASIEKTLKVLIAVERAQDQLLNSDSQEYECQKRLYEIMGDGWCQLGNFERAIEYYLKMLGCAELTGEPERDLIPIYISLYQTYKDNKNFDLALDYMQKEHELVKNNPKEAFDTLMNIADVQELAGKNFFDLEETYRDAMKAANAIDDKINLKRVFFKLLQLTRKHGMVLNEEELEKEITEQIGMSVEELESTFETNSEETPSSADEPDIPDIGHDINLDELFPSTPHKDHQSRGNRSFDADRPSTTRKRTGLSLQTKRNQKGETPLHIACISGNLALVKQLLDQGHETIVRDNAGWIPLHEACNHGYKEIVEELLSRGNNRGINDRGGTKCDGVTPLYDACCNGNLEIVELLLDRGADPTMKTNDGDSTLNALELWYDTAKHDLTRAEETLYRTLHEKIKHSLEKTGNLDKSKPIERRRSRSVIDIEVKSNSSSERTPHSRNIRHGLDISSSDDDSETGSLVPYSKPTSSLTVEKKRARSDYKDVMTKLRKPHSTTISSPIHHTSDRKQSALITSESNIRGDDWLEDDLGPKVKKQKILPEVFTTSHTKNTSVRHYSPSPVKKKSVSQEIDSTSNSLTDCWEITDPFGLDDINDVPIWQSNSTQLSSNYKKSPKNVTSTFKRQKSLLSSGFTRSQSPKNVSLDNIPDSTMNEILPVITNVASKVPDKIMGLKTIIVKISDELISMPVKTGEIDNLDIGWLSSEVKRRYLNLFGRCPEIRITLDNALVENSDPLAMVFTASEIGARILKFQTISITDRYRTICEEMKKDPIEEVTTALELSVSSKKLILTDLMLRADEMLPLTIVMKQENELESINLENNWIGNDGARHLSESLKEMRNLEELNLVGNCIECTGLKMILGGNIFDNLHCLILDFNPLGDEGLRILLEKGENSFKNLTKLSVAGCDINELRDNGNFLQKLSYFDISENQLNQKSLDVIANNVNRDTIQVLKLNNISGTTAFNWNKLFQNPFKALTELHLAQNCGLTDTNVSELLSTCICLNLLDLSHNLSLTSTSFEFFINNDMKCTYMVPQKIYLNGCQKLLPSPSCINTKKIRNNKTTTTTNISLPEYMELTLNITNPTEQKEQEMYVRRIWDDCYNNDDSTVSNNTYDDDADDEITRKNANLRRKRSKIGCVKVNKFHLTAFVLDTND</sequence>
<feature type="repeat" description="ANK" evidence="11">
    <location>
        <begin position="1383"/>
        <end position="1415"/>
    </location>
</feature>
<dbReference type="InterPro" id="IPR002110">
    <property type="entry name" value="Ankyrin_rpt"/>
</dbReference>
<feature type="transmembrane region" description="Helical" evidence="14">
    <location>
        <begin position="179"/>
        <end position="198"/>
    </location>
</feature>
<dbReference type="SUPFAM" id="SSF48652">
    <property type="entry name" value="Tetraspanin"/>
    <property type="match status" value="1"/>
</dbReference>
<dbReference type="VEuPathDB" id="VectorBase:CSON005624"/>
<dbReference type="SMART" id="SM00028">
    <property type="entry name" value="TPR"/>
    <property type="match status" value="3"/>
</dbReference>
<keyword evidence="3" id="KW-0433">Leucine-rich repeat</keyword>
<feature type="repeat" description="TPR" evidence="12">
    <location>
        <begin position="970"/>
        <end position="1003"/>
    </location>
</feature>
<dbReference type="SMART" id="SM00248">
    <property type="entry name" value="ANK"/>
    <property type="match status" value="3"/>
</dbReference>
<organism evidence="17">
    <name type="scientific">Culicoides sonorensis</name>
    <name type="common">Biting midge</name>
    <dbReference type="NCBI Taxonomy" id="179676"/>
    <lineage>
        <taxon>Eukaryota</taxon>
        <taxon>Metazoa</taxon>
        <taxon>Ecdysozoa</taxon>
        <taxon>Arthropoda</taxon>
        <taxon>Hexapoda</taxon>
        <taxon>Insecta</taxon>
        <taxon>Pterygota</taxon>
        <taxon>Neoptera</taxon>
        <taxon>Endopterygota</taxon>
        <taxon>Diptera</taxon>
        <taxon>Nematocera</taxon>
        <taxon>Chironomoidea</taxon>
        <taxon>Ceratopogonidae</taxon>
        <taxon>Ceratopogoninae</taxon>
        <taxon>Culicoides</taxon>
        <taxon>Monoculicoides</taxon>
    </lineage>
</organism>
<dbReference type="InterPro" id="IPR052311">
    <property type="entry name" value="MMS22L-TONSL_complex_comp"/>
</dbReference>
<comment type="subcellular location">
    <subcellularLocation>
        <location evidence="2">Membrane</location>
        <topology evidence="2">Multi-pass membrane protein</topology>
    </subcellularLocation>
    <subcellularLocation>
        <location evidence="1">Nucleus</location>
    </subcellularLocation>
</comment>
<dbReference type="PANTHER" id="PTHR46358:SF1">
    <property type="entry name" value="TONSOKU-LIKE PROTEIN"/>
    <property type="match status" value="1"/>
</dbReference>
<feature type="compositionally biased region" description="Polar residues" evidence="13">
    <location>
        <begin position="1281"/>
        <end position="1292"/>
    </location>
</feature>
<evidence type="ECO:0000256" key="9">
    <source>
        <dbReference type="ARBA" id="ARBA00023180"/>
    </source>
</evidence>
<feature type="compositionally biased region" description="Basic and acidic residues" evidence="13">
    <location>
        <begin position="1494"/>
        <end position="1517"/>
    </location>
</feature>
<keyword evidence="11" id="KW-0040">ANK repeat</keyword>
<dbReference type="SUPFAM" id="SSF52047">
    <property type="entry name" value="RNI-like"/>
    <property type="match status" value="2"/>
</dbReference>
<dbReference type="EMBL" id="UFQS01000219">
    <property type="protein sequence ID" value="SSX01535.1"/>
    <property type="molecule type" value="Genomic_DNA"/>
</dbReference>
<dbReference type="Pfam" id="PF12796">
    <property type="entry name" value="Ank_2"/>
    <property type="match status" value="1"/>
</dbReference>
<dbReference type="Pfam" id="PF13181">
    <property type="entry name" value="TPR_8"/>
    <property type="match status" value="1"/>
</dbReference>
<evidence type="ECO:0000313" key="17">
    <source>
        <dbReference type="EMBL" id="SSX21915.1"/>
    </source>
</evidence>
<dbReference type="InterPro" id="IPR019734">
    <property type="entry name" value="TPR_rpt"/>
</dbReference>
<gene>
    <name evidence="17" type="primary">CSON005624</name>
</gene>
<evidence type="ECO:0000256" key="5">
    <source>
        <dbReference type="ARBA" id="ARBA00022729"/>
    </source>
</evidence>
<dbReference type="SUPFAM" id="SSF48452">
    <property type="entry name" value="TPR-like"/>
    <property type="match status" value="3"/>
</dbReference>
<accession>A0A336LVF7</accession>
<proteinExistence type="predicted"/>
<keyword evidence="7 14" id="KW-1133">Transmembrane helix</keyword>
<feature type="repeat" description="ANK" evidence="11">
    <location>
        <begin position="1421"/>
        <end position="1453"/>
    </location>
</feature>
<dbReference type="InterPro" id="IPR036770">
    <property type="entry name" value="Ankyrin_rpt-contain_sf"/>
</dbReference>
<feature type="region of interest" description="Disordered" evidence="13">
    <location>
        <begin position="1578"/>
        <end position="1600"/>
    </location>
</feature>
<evidence type="ECO:0000256" key="8">
    <source>
        <dbReference type="ARBA" id="ARBA00023136"/>
    </source>
</evidence>
<dbReference type="PROSITE" id="PS50297">
    <property type="entry name" value="ANK_REP_REGION"/>
    <property type="match status" value="3"/>
</dbReference>
<evidence type="ECO:0000256" key="4">
    <source>
        <dbReference type="ARBA" id="ARBA00022692"/>
    </source>
</evidence>
<dbReference type="GO" id="GO:0031297">
    <property type="term" value="P:replication fork processing"/>
    <property type="evidence" value="ECO:0007669"/>
    <property type="project" value="TreeGrafter"/>
</dbReference>
<feature type="region of interest" description="Disordered" evidence="13">
    <location>
        <begin position="1279"/>
        <end position="1349"/>
    </location>
</feature>
<dbReference type="GO" id="GO:0000724">
    <property type="term" value="P:double-strand break repair via homologous recombination"/>
    <property type="evidence" value="ECO:0007669"/>
    <property type="project" value="TreeGrafter"/>
</dbReference>
<evidence type="ECO:0000313" key="16">
    <source>
        <dbReference type="EMBL" id="SSX01535.1"/>
    </source>
</evidence>
<dbReference type="GO" id="GO:0032222">
    <property type="term" value="P:regulation of synaptic transmission, cholinergic"/>
    <property type="evidence" value="ECO:0007669"/>
    <property type="project" value="InterPro"/>
</dbReference>
<dbReference type="PROSITE" id="PS50005">
    <property type="entry name" value="TPR"/>
    <property type="match status" value="1"/>
</dbReference>
<dbReference type="PANTHER" id="PTHR46358">
    <property type="entry name" value="TONSOKU-LIKE PROTEIN"/>
    <property type="match status" value="1"/>
</dbReference>